<dbReference type="Proteomes" id="UP001160148">
    <property type="component" value="Unassembled WGS sequence"/>
</dbReference>
<organism evidence="1 2">
    <name type="scientific">Macrosiphum euphorbiae</name>
    <name type="common">potato aphid</name>
    <dbReference type="NCBI Taxonomy" id="13131"/>
    <lineage>
        <taxon>Eukaryota</taxon>
        <taxon>Metazoa</taxon>
        <taxon>Ecdysozoa</taxon>
        <taxon>Arthropoda</taxon>
        <taxon>Hexapoda</taxon>
        <taxon>Insecta</taxon>
        <taxon>Pterygota</taxon>
        <taxon>Neoptera</taxon>
        <taxon>Paraneoptera</taxon>
        <taxon>Hemiptera</taxon>
        <taxon>Sternorrhyncha</taxon>
        <taxon>Aphidomorpha</taxon>
        <taxon>Aphidoidea</taxon>
        <taxon>Aphididae</taxon>
        <taxon>Macrosiphini</taxon>
        <taxon>Macrosiphum</taxon>
    </lineage>
</organism>
<sequence>MASHQLADSCKENRADLVLLQEPVMSQGKVVGFEQYRQVHSGNKAGAAIIILNNELQVLSLEQYKTHYTVAVSIGARDQAVTVVSSYFKYSMPTNGFIEQLRPILEVNG</sequence>
<accession>A0AAV0XTI2</accession>
<dbReference type="SUPFAM" id="SSF56219">
    <property type="entry name" value="DNase I-like"/>
    <property type="match status" value="1"/>
</dbReference>
<dbReference type="AlphaFoldDB" id="A0AAV0XTI2"/>
<dbReference type="EMBL" id="CARXXK010001016">
    <property type="protein sequence ID" value="CAI6371879.1"/>
    <property type="molecule type" value="Genomic_DNA"/>
</dbReference>
<protein>
    <recommendedName>
        <fullName evidence="3">Endonuclease/exonuclease/phosphatase domain-containing protein</fullName>
    </recommendedName>
</protein>
<keyword evidence="2" id="KW-1185">Reference proteome</keyword>
<name>A0AAV0XTI2_9HEMI</name>
<dbReference type="InterPro" id="IPR036691">
    <property type="entry name" value="Endo/exonu/phosph_ase_sf"/>
</dbReference>
<dbReference type="Gene3D" id="3.60.10.10">
    <property type="entry name" value="Endonuclease/exonuclease/phosphatase"/>
    <property type="match status" value="1"/>
</dbReference>
<comment type="caution">
    <text evidence="1">The sequence shown here is derived from an EMBL/GenBank/DDBJ whole genome shotgun (WGS) entry which is preliminary data.</text>
</comment>
<evidence type="ECO:0000313" key="2">
    <source>
        <dbReference type="Proteomes" id="UP001160148"/>
    </source>
</evidence>
<proteinExistence type="predicted"/>
<gene>
    <name evidence="1" type="ORF">MEUPH1_LOCUS25825</name>
</gene>
<evidence type="ECO:0008006" key="3">
    <source>
        <dbReference type="Google" id="ProtNLM"/>
    </source>
</evidence>
<evidence type="ECO:0000313" key="1">
    <source>
        <dbReference type="EMBL" id="CAI6371879.1"/>
    </source>
</evidence>
<reference evidence="1 2" key="1">
    <citation type="submission" date="2023-01" db="EMBL/GenBank/DDBJ databases">
        <authorList>
            <person name="Whitehead M."/>
        </authorList>
    </citation>
    <scope>NUCLEOTIDE SEQUENCE [LARGE SCALE GENOMIC DNA]</scope>
</reference>